<evidence type="ECO:0008006" key="5">
    <source>
        <dbReference type="Google" id="ProtNLM"/>
    </source>
</evidence>
<dbReference type="AlphaFoldDB" id="A0A3G8MC57"/>
<keyword evidence="1" id="KW-0812">Transmembrane</keyword>
<evidence type="ECO:0000313" key="3">
    <source>
        <dbReference type="EMBL" id="AZG78378.1"/>
    </source>
</evidence>
<sequence>MSLLRMIVVAAALAPVMANAHPGAHPYGLAESLTHIATQSDHLLALAVAFGWISIVAMGALGVAYASRKALRADD</sequence>
<feature type="transmembrane region" description="Helical" evidence="1">
    <location>
        <begin position="44"/>
        <end position="66"/>
    </location>
</feature>
<reference evidence="3 4" key="1">
    <citation type="submission" date="2018-11" db="EMBL/GenBank/DDBJ databases">
        <title>Genome squencing of methanotrophic bacteria isolated from alkaline groundwater in Korea.</title>
        <authorList>
            <person name="Nguyen L.N."/>
        </authorList>
    </citation>
    <scope>NUCLEOTIDE SEQUENCE [LARGE SCALE GENOMIC DNA]</scope>
    <source>
        <strain evidence="3 4">GW6</strain>
    </source>
</reference>
<keyword evidence="1" id="KW-0472">Membrane</keyword>
<dbReference type="EMBL" id="CP034086">
    <property type="protein sequence ID" value="AZG78378.1"/>
    <property type="molecule type" value="Genomic_DNA"/>
</dbReference>
<dbReference type="KEGG" id="mros:EHO51_17495"/>
<feature type="signal peptide" evidence="2">
    <location>
        <begin position="1"/>
        <end position="20"/>
    </location>
</feature>
<keyword evidence="2" id="KW-0732">Signal</keyword>
<evidence type="ECO:0000313" key="4">
    <source>
        <dbReference type="Proteomes" id="UP000273982"/>
    </source>
</evidence>
<organism evidence="3 4">
    <name type="scientific">Methylocystis rosea</name>
    <dbReference type="NCBI Taxonomy" id="173366"/>
    <lineage>
        <taxon>Bacteria</taxon>
        <taxon>Pseudomonadati</taxon>
        <taxon>Pseudomonadota</taxon>
        <taxon>Alphaproteobacteria</taxon>
        <taxon>Hyphomicrobiales</taxon>
        <taxon>Methylocystaceae</taxon>
        <taxon>Methylocystis</taxon>
    </lineage>
</organism>
<evidence type="ECO:0000256" key="1">
    <source>
        <dbReference type="SAM" id="Phobius"/>
    </source>
</evidence>
<gene>
    <name evidence="3" type="ORF">EHO51_17495</name>
</gene>
<feature type="chain" id="PRO_5018318675" description="Cytochrome c oxidase subunit II" evidence="2">
    <location>
        <begin position="21"/>
        <end position="75"/>
    </location>
</feature>
<proteinExistence type="predicted"/>
<protein>
    <recommendedName>
        <fullName evidence="5">Cytochrome c oxidase subunit II</fullName>
    </recommendedName>
</protein>
<keyword evidence="1" id="KW-1133">Transmembrane helix</keyword>
<name>A0A3G8MC57_9HYPH</name>
<dbReference type="RefSeq" id="WP_124739923.1">
    <property type="nucleotide sequence ID" value="NZ_CP034086.1"/>
</dbReference>
<dbReference type="Proteomes" id="UP000273982">
    <property type="component" value="Chromosome"/>
</dbReference>
<accession>A0A3G8MC57</accession>
<evidence type="ECO:0000256" key="2">
    <source>
        <dbReference type="SAM" id="SignalP"/>
    </source>
</evidence>